<gene>
    <name evidence="2" type="ORF">F1C12_12995</name>
</gene>
<accession>A0A7G6YBT8</accession>
<evidence type="ECO:0008006" key="4">
    <source>
        <dbReference type="Google" id="ProtNLM"/>
    </source>
</evidence>
<keyword evidence="1" id="KW-0812">Transmembrane</keyword>
<evidence type="ECO:0000313" key="3">
    <source>
        <dbReference type="Proteomes" id="UP000515511"/>
    </source>
</evidence>
<feature type="transmembrane region" description="Helical" evidence="1">
    <location>
        <begin position="54"/>
        <end position="75"/>
    </location>
</feature>
<reference evidence="3" key="1">
    <citation type="submission" date="2019-09" db="EMBL/GenBank/DDBJ databases">
        <title>Antimicrobial potential of Antarctic Bacteria.</title>
        <authorList>
            <person name="Benaud N."/>
            <person name="Edwards R.J."/>
            <person name="Ferrari B.C."/>
        </authorList>
    </citation>
    <scope>NUCLEOTIDE SEQUENCE [LARGE SCALE GENOMIC DNA]</scope>
    <source>
        <strain evidence="3">INR9</strain>
    </source>
</reference>
<feature type="transmembrane region" description="Helical" evidence="1">
    <location>
        <begin position="12"/>
        <end position="34"/>
    </location>
</feature>
<protein>
    <recommendedName>
        <fullName evidence="4">DUF2269 domain-containing protein</fullName>
    </recommendedName>
</protein>
<keyword evidence="1" id="KW-1133">Transmembrane helix</keyword>
<dbReference type="RefSeq" id="WP_175337884.1">
    <property type="nucleotide sequence ID" value="NZ_CP043641.1"/>
</dbReference>
<keyword evidence="1" id="KW-0472">Membrane</keyword>
<evidence type="ECO:0000256" key="1">
    <source>
        <dbReference type="SAM" id="Phobius"/>
    </source>
</evidence>
<dbReference type="EMBL" id="CP043641">
    <property type="protein sequence ID" value="QNE35953.1"/>
    <property type="molecule type" value="Genomic_DNA"/>
</dbReference>
<dbReference type="Proteomes" id="UP000515511">
    <property type="component" value="Chromosome"/>
</dbReference>
<feature type="transmembrane region" description="Helical" evidence="1">
    <location>
        <begin position="127"/>
        <end position="149"/>
    </location>
</feature>
<dbReference type="AlphaFoldDB" id="A0A7G6YBT8"/>
<organism evidence="2 3">
    <name type="scientific">Leifsonia shinshuensis</name>
    <dbReference type="NCBI Taxonomy" id="150026"/>
    <lineage>
        <taxon>Bacteria</taxon>
        <taxon>Bacillati</taxon>
        <taxon>Actinomycetota</taxon>
        <taxon>Actinomycetes</taxon>
        <taxon>Micrococcales</taxon>
        <taxon>Microbacteriaceae</taxon>
        <taxon>Leifsonia</taxon>
    </lineage>
</organism>
<name>A0A7G6YBT8_9MICO</name>
<feature type="transmembrane region" description="Helical" evidence="1">
    <location>
        <begin position="87"/>
        <end position="107"/>
    </location>
</feature>
<evidence type="ECO:0000313" key="2">
    <source>
        <dbReference type="EMBL" id="QNE35953.1"/>
    </source>
</evidence>
<proteinExistence type="predicted"/>
<dbReference type="KEGG" id="lse:F1C12_12995"/>
<sequence length="167" mass="17803">MTSPRARTAIVAWHVGLSIGWVGAVAAFATIATLGWTTAEEDLWAGIYAALRATIWFVIVPLAGASLISGIFVSLITRWGLTRHYWVLLKLILTVVATAALALHAHVSDIAAHAAVTTGRDFAAARVQLVVDSVAGLIVLCAIALLSFIKPRGITPWAARERVLQRS</sequence>